<protein>
    <submittedName>
        <fullName evidence="10">Ger(X)C family spore germination protein</fullName>
    </submittedName>
</protein>
<keyword evidence="11" id="KW-1185">Reference proteome</keyword>
<feature type="domain" description="Spore germination protein N-terminal" evidence="9">
    <location>
        <begin position="30"/>
        <end position="207"/>
    </location>
</feature>
<dbReference type="InterPro" id="IPR008844">
    <property type="entry name" value="Spore_GerAC-like"/>
</dbReference>
<dbReference type="PANTHER" id="PTHR35789:SF1">
    <property type="entry name" value="SPORE GERMINATION PROTEIN B3"/>
    <property type="match status" value="1"/>
</dbReference>
<reference evidence="10 11" key="1">
    <citation type="submission" date="2019-02" db="EMBL/GenBank/DDBJ databases">
        <title>Paenibacillus sp. nov., isolated from surface-sterilized tissue of Thalictrum simplex L.</title>
        <authorList>
            <person name="Tuo L."/>
        </authorList>
    </citation>
    <scope>NUCLEOTIDE SEQUENCE [LARGE SCALE GENOMIC DNA]</scope>
    <source>
        <strain evidence="10 11">N2SHLJ1</strain>
    </source>
</reference>
<keyword evidence="4" id="KW-0732">Signal</keyword>
<organism evidence="10 11">
    <name type="scientific">Paenibacillus thalictri</name>
    <dbReference type="NCBI Taxonomy" id="2527873"/>
    <lineage>
        <taxon>Bacteria</taxon>
        <taxon>Bacillati</taxon>
        <taxon>Bacillota</taxon>
        <taxon>Bacilli</taxon>
        <taxon>Bacillales</taxon>
        <taxon>Paenibacillaceae</taxon>
        <taxon>Paenibacillus</taxon>
    </lineage>
</organism>
<keyword evidence="5" id="KW-0472">Membrane</keyword>
<dbReference type="Pfam" id="PF25198">
    <property type="entry name" value="Spore_GerAC_N"/>
    <property type="match status" value="1"/>
</dbReference>
<evidence type="ECO:0000256" key="3">
    <source>
        <dbReference type="ARBA" id="ARBA00022544"/>
    </source>
</evidence>
<evidence type="ECO:0000313" key="10">
    <source>
        <dbReference type="EMBL" id="TBL80283.1"/>
    </source>
</evidence>
<evidence type="ECO:0000256" key="7">
    <source>
        <dbReference type="ARBA" id="ARBA00023288"/>
    </source>
</evidence>
<dbReference type="InterPro" id="IPR057336">
    <property type="entry name" value="GerAC_N"/>
</dbReference>
<comment type="subcellular location">
    <subcellularLocation>
        <location evidence="1">Membrane</location>
        <topology evidence="1">Lipid-anchor</topology>
    </subcellularLocation>
</comment>
<dbReference type="GO" id="GO:0009847">
    <property type="term" value="P:spore germination"/>
    <property type="evidence" value="ECO:0007669"/>
    <property type="project" value="InterPro"/>
</dbReference>
<name>A0A4Q9DTL7_9BACL</name>
<keyword evidence="3" id="KW-0309">Germination</keyword>
<feature type="domain" description="Spore germination GerAC-like C-terminal" evidence="8">
    <location>
        <begin position="225"/>
        <end position="390"/>
    </location>
</feature>
<dbReference type="Proteomes" id="UP000293142">
    <property type="component" value="Unassembled WGS sequence"/>
</dbReference>
<dbReference type="RefSeq" id="WP_131012698.1">
    <property type="nucleotide sequence ID" value="NZ_SIRE01000005.1"/>
</dbReference>
<keyword evidence="6" id="KW-0564">Palmitate</keyword>
<comment type="similarity">
    <text evidence="2">Belongs to the GerABKC lipoprotein family.</text>
</comment>
<dbReference type="EMBL" id="SIRE01000005">
    <property type="protein sequence ID" value="TBL80283.1"/>
    <property type="molecule type" value="Genomic_DNA"/>
</dbReference>
<evidence type="ECO:0000256" key="2">
    <source>
        <dbReference type="ARBA" id="ARBA00007886"/>
    </source>
</evidence>
<keyword evidence="7" id="KW-0449">Lipoprotein</keyword>
<sequence>MKTGISRITRHILIVISFCVMGPLLAGCWDRTEVNDLALIMAAGLDKKSDNTIELAVEVFVPKGASSGGMQGGGGAGSTSGAGQTLVRSAYGITLADAMAKLQEEFPRRIFWGHCEVFIFGEKLAKDGMRDHMDFIMREPGPRERANVFISKGNARDILQLIPPLERSSAEVLREMAKLQTGMKVTVKDFSEMLIGDSKAAALPWVEMVPAEPFKKPNETVGFINGTAIIKGDRMVGLLNDKLTRGLLWLRDEIKTSIVTITPKETKGHVSMKLLKSQTNLIPSINGDKWSVTVKIETEDDVMQNTTNLDLTNPKLSDSLEKQLAEDIERRIKDALVQPQKELNADIFDFAEAFHRKYPKEWRKAKARWDELFPKVEVKIEAKAKIMRTGMATVGASLPDSEVKKK</sequence>
<evidence type="ECO:0000313" key="11">
    <source>
        <dbReference type="Proteomes" id="UP000293142"/>
    </source>
</evidence>
<dbReference type="NCBIfam" id="TIGR02887">
    <property type="entry name" value="spore_ger_x_C"/>
    <property type="match status" value="1"/>
</dbReference>
<evidence type="ECO:0000256" key="1">
    <source>
        <dbReference type="ARBA" id="ARBA00004635"/>
    </source>
</evidence>
<dbReference type="PROSITE" id="PS51257">
    <property type="entry name" value="PROKAR_LIPOPROTEIN"/>
    <property type="match status" value="1"/>
</dbReference>
<dbReference type="Gene3D" id="3.30.300.210">
    <property type="entry name" value="Nutrient germinant receptor protein C, domain 3"/>
    <property type="match status" value="1"/>
</dbReference>
<dbReference type="InterPro" id="IPR046953">
    <property type="entry name" value="Spore_GerAC-like_C"/>
</dbReference>
<dbReference type="AlphaFoldDB" id="A0A4Q9DTL7"/>
<accession>A0A4Q9DTL7</accession>
<dbReference type="PANTHER" id="PTHR35789">
    <property type="entry name" value="SPORE GERMINATION PROTEIN B3"/>
    <property type="match status" value="1"/>
</dbReference>
<evidence type="ECO:0000256" key="5">
    <source>
        <dbReference type="ARBA" id="ARBA00023136"/>
    </source>
</evidence>
<evidence type="ECO:0000256" key="6">
    <source>
        <dbReference type="ARBA" id="ARBA00023139"/>
    </source>
</evidence>
<evidence type="ECO:0000259" key="8">
    <source>
        <dbReference type="Pfam" id="PF05504"/>
    </source>
</evidence>
<gene>
    <name evidence="10" type="ORF">EYB31_07650</name>
</gene>
<dbReference type="Pfam" id="PF05504">
    <property type="entry name" value="Spore_GerAC"/>
    <property type="match status" value="1"/>
</dbReference>
<dbReference type="OrthoDB" id="9816067at2"/>
<evidence type="ECO:0000256" key="4">
    <source>
        <dbReference type="ARBA" id="ARBA00022729"/>
    </source>
</evidence>
<comment type="caution">
    <text evidence="10">The sequence shown here is derived from an EMBL/GenBank/DDBJ whole genome shotgun (WGS) entry which is preliminary data.</text>
</comment>
<evidence type="ECO:0000259" key="9">
    <source>
        <dbReference type="Pfam" id="PF25198"/>
    </source>
</evidence>
<dbReference type="InterPro" id="IPR038501">
    <property type="entry name" value="Spore_GerAC_C_sf"/>
</dbReference>
<dbReference type="GO" id="GO:0016020">
    <property type="term" value="C:membrane"/>
    <property type="evidence" value="ECO:0007669"/>
    <property type="project" value="UniProtKB-SubCell"/>
</dbReference>
<proteinExistence type="inferred from homology"/>